<sequence>MSLGRQAPLLWCFLLANPWGRTTERGPAITSCLPLLRPQWTPMSFFPSCGATFLGLGSTCSGKIIGLLPQGWRRREDVMLKWAYDAEGSKGALQSPPYPPPSPRA</sequence>
<organism evidence="1 2">
    <name type="scientific">Portunus trituberculatus</name>
    <name type="common">Swimming crab</name>
    <name type="synonym">Neptunus trituberculatus</name>
    <dbReference type="NCBI Taxonomy" id="210409"/>
    <lineage>
        <taxon>Eukaryota</taxon>
        <taxon>Metazoa</taxon>
        <taxon>Ecdysozoa</taxon>
        <taxon>Arthropoda</taxon>
        <taxon>Crustacea</taxon>
        <taxon>Multicrustacea</taxon>
        <taxon>Malacostraca</taxon>
        <taxon>Eumalacostraca</taxon>
        <taxon>Eucarida</taxon>
        <taxon>Decapoda</taxon>
        <taxon>Pleocyemata</taxon>
        <taxon>Brachyura</taxon>
        <taxon>Eubrachyura</taxon>
        <taxon>Portunoidea</taxon>
        <taxon>Portunidae</taxon>
        <taxon>Portuninae</taxon>
        <taxon>Portunus</taxon>
    </lineage>
</organism>
<name>A0A5B7FUT6_PORTR</name>
<dbReference type="EMBL" id="VSRR010008093">
    <property type="protein sequence ID" value="MPC48074.1"/>
    <property type="molecule type" value="Genomic_DNA"/>
</dbReference>
<keyword evidence="2" id="KW-1185">Reference proteome</keyword>
<accession>A0A5B7FUT6</accession>
<evidence type="ECO:0000313" key="1">
    <source>
        <dbReference type="EMBL" id="MPC48074.1"/>
    </source>
</evidence>
<comment type="caution">
    <text evidence="1">The sequence shown here is derived from an EMBL/GenBank/DDBJ whole genome shotgun (WGS) entry which is preliminary data.</text>
</comment>
<reference evidence="1 2" key="1">
    <citation type="submission" date="2019-05" db="EMBL/GenBank/DDBJ databases">
        <title>Another draft genome of Portunus trituberculatus and its Hox gene families provides insights of decapod evolution.</title>
        <authorList>
            <person name="Jeong J.-H."/>
            <person name="Song I."/>
            <person name="Kim S."/>
            <person name="Choi T."/>
            <person name="Kim D."/>
            <person name="Ryu S."/>
            <person name="Kim W."/>
        </authorList>
    </citation>
    <scope>NUCLEOTIDE SEQUENCE [LARGE SCALE GENOMIC DNA]</scope>
    <source>
        <tissue evidence="1">Muscle</tissue>
    </source>
</reference>
<proteinExistence type="predicted"/>
<evidence type="ECO:0000313" key="2">
    <source>
        <dbReference type="Proteomes" id="UP000324222"/>
    </source>
</evidence>
<dbReference type="AlphaFoldDB" id="A0A5B7FUT6"/>
<dbReference type="Proteomes" id="UP000324222">
    <property type="component" value="Unassembled WGS sequence"/>
</dbReference>
<gene>
    <name evidence="1" type="ORF">E2C01_041839</name>
</gene>
<protein>
    <submittedName>
        <fullName evidence="1">Uncharacterized protein</fullName>
    </submittedName>
</protein>